<feature type="compositionally biased region" description="Acidic residues" evidence="10">
    <location>
        <begin position="2017"/>
        <end position="2027"/>
    </location>
</feature>
<feature type="non-terminal residue" evidence="12">
    <location>
        <position position="1"/>
    </location>
</feature>
<evidence type="ECO:0000256" key="6">
    <source>
        <dbReference type="ARBA" id="ARBA00023136"/>
    </source>
</evidence>
<feature type="region of interest" description="Disordered" evidence="10">
    <location>
        <begin position="1617"/>
        <end position="1645"/>
    </location>
</feature>
<sequence length="2070" mass="225127">MSCSELQDPQGPPTPCRAQGEIPDTRRQADSGVTALPEGWCQSRNQRENEGEADLLLSVRGAASQKGGSYRSSRRIDCKSPGAVWWDLRSRAGEGSEARASGVKLCLPGGPQSSSHRGYRAVTLSCSGVQIRLELLPDSSNTAEGTAAVLGRLAKSRLFHHTLSLSLSPGEDTAEKHIWFLALQTHTVPPARSDLRAHPGSSIRSGGLEMGWQLCFQDLECWAADARQLLSIRQTAGAGGAGRPLCTVTWNSMTSLGSHCVVSIQRPDAPRTAGPNPVRDSASTSCWSSVGPARTAPQSEFRPRGLCAGSGPGILQAHSEECAGLEELDRAVARGHAPTRSKGSRRKKKKGGLRCFFHPILQSRYATRRPTEATSCNNNPSRPAPPPGGSPSPRIYGESPASFPDCGGWRFWRRRLGDGCSARARYQDERLYRIPARGFRLRLQMQISPQADEGFGKSLLSLLMRALPDRAALDPLGQQPHLPGWRSPFLARIPPMSIQSPRNPWGDSLRSSPLTELEPTPFLRLVPSPGRADAGVTPRPHQAKASGPSPRLSARTASSRHRIAHLDRISPPLLERDKQDGPPPPDRPGEFTPVERPQHANPTRDAAHRRDRGPTALKNKQPSHPVLPHNRKNTLQNWGKRKQQQRTEGEKKLRATVHGTQNPQRKGRTHCTGRGVETRRGAALQGQKRELQPHHTCSTSATASHCHPCAGVNLTFQRRFRFPISLVFPGANSMSLIKEVQKKNGGPVSPCTGDVNEGHCKLAGCLDGAPSKTLQTSSVLQDHRPDPPHKPILCLLKLDLACLLLPRPRKGKGSPQKCALALHLPLPHRAGTPTLMPTPERRGHGTPQQGRKEREEANSMVLFPCRSGCPRQPARSHLPSVQQCPRLQAADCAAQRLACATDSPDRECSHPGGASTAEQSCSEESLASGAARPLVTKGLSCCAVKEVGNTAIRDAVSARKRGGGRRPLPRLLSQADGRERDWIWTNLDPPGVNTVSACGHASGYSDTSSRNRARETTEGGLVLLSAPAAPAWSFREAPQREAWWRRTVEPPRQAHTDTHPSGDRPAETGPARCLSNEPGSGGPGAITSSPVSFRDTPRRCLDLSGLSDGDAPIPAHSGQSALSTRAEPSRLSARRLLSPCPHVCLCLCLPRPAAFPPLSSRLSGPELAMCFAGRVGLVAGRAASGSVDDRLSARPQACCSLSFRKGHMKRLKSMLPRLLCSSPKVGSGGLSPGARGPSSPCFNNKENVLETRPDCEVAGLGSPISRGPPSSPVLMQSDEQDGFTMVLDESCGNPHMTSSMARLLSDPLMSQEVEVSWVGGRWGGNRGGGTEAEAWESEWSSSPQRLLKKTLSLSDVETRGEPGDLGLIGDFSKVYALPTVTGRHQDLKYITPETGALNLHDPDAAVQRLLRQPVAVRSPDRRVIVVLHCEFSSERAPRMCRLLRREDRSVNDYPALHYPELYILKGGYRDFFPLHKGALNLHDPDAAVQRLLRQPVAVRSPDRRVIVVLHCEFSSERAPRIRAAPRGSAQLCARTPSPPARAERRPSARLGPQAAAAHGSNLAVISVLVLMVQTVWLLPFTALWAQSQPPGADRLCPQPLRWRKCALVGRGLRCGQRARRGQQLPPRPSRTVRHRRAPQTADTSLRECPGSGVLATQLLPPVDCVEAEELCASEPRCQTSYHVLEYCASEEAVAPLGPDARRECVAAEAALLHSPLLACKCQRGTRKEEQCLRVYWTVRYSQGYYEYEASPYEETEAQSSWSSPAVRMAPIVSGGSGSILPLDSQNQCLKAAQDCGLYEKCGALRSEYVLACTKRAPSSSHCNRQKCHRALRRFLERVPEEYVLAVLFCRCSTTLCGERRRKTIVPSCSYEEREKPNCLSLQGYCMRDDLCRARLADFQRHCQPSALSASGCVRESGAACLRSYIGLIGTIMTPNYISNSSDVVSQWCTCEGSGNQWQDCERVLRMFASNSCLRNAITSLGSSAPLPVESTTPPPTRISLRVQQNNDIILPDLAKVEDEEEDDDEEFNVIPPYSEKATESNARSRAPGPHGGDVPKTLLLGTVLVLRGLE</sequence>
<feature type="compositionally biased region" description="Basic and acidic residues" evidence="10">
    <location>
        <begin position="1049"/>
        <end position="1066"/>
    </location>
</feature>
<dbReference type="FunFam" id="1.10.220.110:FF:000001">
    <property type="entry name" value="GDNF family receptor alpha"/>
    <property type="match status" value="1"/>
</dbReference>
<keyword evidence="9" id="KW-0449">Lipoprotein</keyword>
<evidence type="ECO:0000256" key="8">
    <source>
        <dbReference type="ARBA" id="ARBA00023180"/>
    </source>
</evidence>
<evidence type="ECO:0000313" key="13">
    <source>
        <dbReference type="Proteomes" id="UP000736164"/>
    </source>
</evidence>
<dbReference type="Gene3D" id="3.40.250.10">
    <property type="entry name" value="Rhodanese-like domain"/>
    <property type="match status" value="2"/>
</dbReference>
<feature type="non-terminal residue" evidence="12">
    <location>
        <position position="2070"/>
    </location>
</feature>
<feature type="region of interest" description="Disordered" evidence="10">
    <location>
        <begin position="2017"/>
        <end position="2054"/>
    </location>
</feature>
<feature type="region of interest" description="Disordered" evidence="10">
    <location>
        <begin position="1"/>
        <end position="44"/>
    </location>
</feature>
<evidence type="ECO:0000256" key="9">
    <source>
        <dbReference type="ARBA" id="ARBA00023288"/>
    </source>
</evidence>
<keyword evidence="7" id="KW-0675">Receptor</keyword>
<evidence type="ECO:0000256" key="1">
    <source>
        <dbReference type="ARBA" id="ARBA00004609"/>
    </source>
</evidence>
<dbReference type="SUPFAM" id="SSF52821">
    <property type="entry name" value="Rhodanese/Cell cycle control phosphatase"/>
    <property type="match status" value="1"/>
</dbReference>
<reference evidence="12" key="1">
    <citation type="journal article" date="2021" name="Cell">
        <title>Tracing the genetic footprints of vertebrate landing in non-teleost ray-finned fishes.</title>
        <authorList>
            <person name="Bi X."/>
            <person name="Wang K."/>
            <person name="Yang L."/>
            <person name="Pan H."/>
            <person name="Jiang H."/>
            <person name="Wei Q."/>
            <person name="Fang M."/>
            <person name="Yu H."/>
            <person name="Zhu C."/>
            <person name="Cai Y."/>
            <person name="He Y."/>
            <person name="Gan X."/>
            <person name="Zeng H."/>
            <person name="Yu D."/>
            <person name="Zhu Y."/>
            <person name="Jiang H."/>
            <person name="Qiu Q."/>
            <person name="Yang H."/>
            <person name="Zhang Y.E."/>
            <person name="Wang W."/>
            <person name="Zhu M."/>
            <person name="He S."/>
            <person name="Zhang G."/>
        </authorList>
    </citation>
    <scope>NUCLEOTIDE SEQUENCE</scope>
    <source>
        <strain evidence="12">Allg_001</strain>
    </source>
</reference>
<evidence type="ECO:0000259" key="11">
    <source>
        <dbReference type="PROSITE" id="PS50206"/>
    </source>
</evidence>
<dbReference type="InterPro" id="IPR003438">
    <property type="entry name" value="GDNF_rcpt"/>
</dbReference>
<dbReference type="PROSITE" id="PS50206">
    <property type="entry name" value="RHODANESE_3"/>
    <property type="match status" value="1"/>
</dbReference>
<dbReference type="GO" id="GO:0038023">
    <property type="term" value="F:signaling receptor activity"/>
    <property type="evidence" value="ECO:0007669"/>
    <property type="project" value="InterPro"/>
</dbReference>
<dbReference type="Proteomes" id="UP000736164">
    <property type="component" value="Unassembled WGS sequence"/>
</dbReference>
<keyword evidence="4" id="KW-0336">GPI-anchor</keyword>
<gene>
    <name evidence="12" type="primary">Gfra2_1</name>
    <name evidence="12" type="ORF">GTO95_0002314</name>
</gene>
<evidence type="ECO:0000256" key="2">
    <source>
        <dbReference type="ARBA" id="ARBA00005961"/>
    </source>
</evidence>
<dbReference type="InterPro" id="IPR016017">
    <property type="entry name" value="GDNF/GAS1"/>
</dbReference>
<comment type="subcellular location">
    <subcellularLocation>
        <location evidence="1">Cell membrane</location>
        <topology evidence="1">Lipid-anchor</topology>
        <topology evidence="1">GPI-anchor</topology>
    </subcellularLocation>
</comment>
<comment type="caution">
    <text evidence="12">The sequence shown here is derived from an EMBL/GenBank/DDBJ whole genome shotgun (WGS) entry which is preliminary data.</text>
</comment>
<protein>
    <submittedName>
        <fullName evidence="12">GFRA2 protein</fullName>
    </submittedName>
</protein>
<dbReference type="PANTHER" id="PTHR10269">
    <property type="entry name" value="GDNF RECEPTOR ALPHA"/>
    <property type="match status" value="1"/>
</dbReference>
<dbReference type="Pfam" id="PF02351">
    <property type="entry name" value="GDNF"/>
    <property type="match status" value="3"/>
</dbReference>
<keyword evidence="5" id="KW-0732">Signal</keyword>
<dbReference type="EMBL" id="JAAWVO010008111">
    <property type="protein sequence ID" value="MBN3312713.1"/>
    <property type="molecule type" value="Genomic_DNA"/>
</dbReference>
<evidence type="ECO:0000256" key="7">
    <source>
        <dbReference type="ARBA" id="ARBA00023170"/>
    </source>
</evidence>
<dbReference type="GO" id="GO:0043235">
    <property type="term" value="C:receptor complex"/>
    <property type="evidence" value="ECO:0007669"/>
    <property type="project" value="TreeGrafter"/>
</dbReference>
<organism evidence="12 13">
    <name type="scientific">Atractosteus spatula</name>
    <name type="common">Alligator gar</name>
    <name type="synonym">Lepisosteus spatula</name>
    <dbReference type="NCBI Taxonomy" id="7917"/>
    <lineage>
        <taxon>Eukaryota</taxon>
        <taxon>Metazoa</taxon>
        <taxon>Chordata</taxon>
        <taxon>Craniata</taxon>
        <taxon>Vertebrata</taxon>
        <taxon>Euteleostomi</taxon>
        <taxon>Actinopterygii</taxon>
        <taxon>Neopterygii</taxon>
        <taxon>Holostei</taxon>
        <taxon>Semionotiformes</taxon>
        <taxon>Lepisosteidae</taxon>
        <taxon>Atractosteus</taxon>
    </lineage>
</organism>
<dbReference type="InterPro" id="IPR036873">
    <property type="entry name" value="Rhodanese-like_dom_sf"/>
</dbReference>
<keyword evidence="8" id="KW-0325">Glycoprotein</keyword>
<feature type="region of interest" description="Disordered" evidence="10">
    <location>
        <begin position="1049"/>
        <end position="1127"/>
    </location>
</feature>
<feature type="region of interest" description="Disordered" evidence="10">
    <location>
        <begin position="518"/>
        <end position="672"/>
    </location>
</feature>
<name>A0A8J7T6K8_ATRSP</name>
<feature type="domain" description="Rhodanese" evidence="11">
    <location>
        <begin position="1395"/>
        <end position="1480"/>
    </location>
</feature>
<evidence type="ECO:0000256" key="4">
    <source>
        <dbReference type="ARBA" id="ARBA00022622"/>
    </source>
</evidence>
<evidence type="ECO:0000313" key="12">
    <source>
        <dbReference type="EMBL" id="MBN3312713.1"/>
    </source>
</evidence>
<feature type="region of interest" description="Disordered" evidence="10">
    <location>
        <begin position="1526"/>
        <end position="1552"/>
    </location>
</feature>
<evidence type="ECO:0000256" key="5">
    <source>
        <dbReference type="ARBA" id="ARBA00022729"/>
    </source>
</evidence>
<proteinExistence type="inferred from homology"/>
<keyword evidence="6" id="KW-0472">Membrane</keyword>
<dbReference type="InterPro" id="IPR001763">
    <property type="entry name" value="Rhodanese-like_dom"/>
</dbReference>
<keyword evidence="3" id="KW-1003">Cell membrane</keyword>
<feature type="region of interest" description="Disordered" evidence="10">
    <location>
        <begin position="267"/>
        <end position="304"/>
    </location>
</feature>
<accession>A0A8J7T6K8</accession>
<evidence type="ECO:0000256" key="10">
    <source>
        <dbReference type="SAM" id="MobiDB-lite"/>
    </source>
</evidence>
<dbReference type="SUPFAM" id="SSF110035">
    <property type="entry name" value="GDNF receptor-like"/>
    <property type="match status" value="1"/>
</dbReference>
<dbReference type="SMART" id="SM00907">
    <property type="entry name" value="GDNF"/>
    <property type="match status" value="3"/>
</dbReference>
<dbReference type="GO" id="GO:0009897">
    <property type="term" value="C:external side of plasma membrane"/>
    <property type="evidence" value="ECO:0007669"/>
    <property type="project" value="TreeGrafter"/>
</dbReference>
<dbReference type="InterPro" id="IPR037193">
    <property type="entry name" value="GDNF_alpha"/>
</dbReference>
<dbReference type="PANTHER" id="PTHR10269:SF15">
    <property type="entry name" value="GDNF FAMILY RECEPTOR ALPHA-3"/>
    <property type="match status" value="1"/>
</dbReference>
<feature type="region of interest" description="Disordered" evidence="10">
    <location>
        <begin position="367"/>
        <end position="397"/>
    </location>
</feature>
<dbReference type="Gene3D" id="1.10.220.110">
    <property type="entry name" value="GDNF binding domain"/>
    <property type="match status" value="1"/>
</dbReference>
<feature type="region of interest" description="Disordered" evidence="10">
    <location>
        <begin position="829"/>
        <end position="855"/>
    </location>
</feature>
<feature type="compositionally biased region" description="Basic and acidic residues" evidence="10">
    <location>
        <begin position="564"/>
        <end position="580"/>
    </location>
</feature>
<comment type="similarity">
    <text evidence="2">Belongs to the GDNFR family.</text>
</comment>
<keyword evidence="13" id="KW-1185">Reference proteome</keyword>
<evidence type="ECO:0000256" key="3">
    <source>
        <dbReference type="ARBA" id="ARBA00022475"/>
    </source>
</evidence>
<dbReference type="PRINTS" id="PR01316">
    <property type="entry name" value="GDNFRECEPTOR"/>
</dbReference>
<dbReference type="GO" id="GO:0007399">
    <property type="term" value="P:nervous system development"/>
    <property type="evidence" value="ECO:0007669"/>
    <property type="project" value="TreeGrafter"/>
</dbReference>
<dbReference type="GO" id="GO:0007169">
    <property type="term" value="P:cell surface receptor protein tyrosine kinase signaling pathway"/>
    <property type="evidence" value="ECO:0007669"/>
    <property type="project" value="UniProtKB-ARBA"/>
</dbReference>